<reference evidence="1 2" key="1">
    <citation type="submission" date="2019-02" db="EMBL/GenBank/DDBJ databases">
        <authorList>
            <person name="Frampton R.A."/>
            <person name="Wojtus J.K."/>
            <person name="Fineran P.C."/>
            <person name="Hendrickson H.L."/>
        </authorList>
    </citation>
    <scope>NUCLEOTIDE SEQUENCE [LARGE SCALE GENOMIC DNA]</scope>
</reference>
<organism evidence="1 2">
    <name type="scientific">Pseudomonas phage Psa21</name>
    <dbReference type="NCBI Taxonomy" id="2530023"/>
    <lineage>
        <taxon>Viruses</taxon>
        <taxon>Duplodnaviria</taxon>
        <taxon>Heunggongvirae</taxon>
        <taxon>Uroviricota</taxon>
        <taxon>Caudoviricetes</taxon>
        <taxon>Chimalliviridae</taxon>
        <taxon>Tepukevirus</taxon>
        <taxon>Tepukevirus Psa21</taxon>
    </lineage>
</organism>
<dbReference type="Proteomes" id="UP000294134">
    <property type="component" value="Segment"/>
</dbReference>
<name>A0A481W5C4_9CAUD</name>
<evidence type="ECO:0000313" key="1">
    <source>
        <dbReference type="EMBL" id="QBJ02938.1"/>
    </source>
</evidence>
<protein>
    <submittedName>
        <fullName evidence="1">Uncharacterized protein</fullName>
    </submittedName>
</protein>
<evidence type="ECO:0000313" key="2">
    <source>
        <dbReference type="Proteomes" id="UP000294134"/>
    </source>
</evidence>
<proteinExistence type="predicted"/>
<gene>
    <name evidence="1" type="ORF">PSA21_420</name>
</gene>
<accession>A0A481W5C4</accession>
<sequence length="283" mass="32416">MNIAAMTARIENPRDLLPLKYKPLETYVFGNGKNSPTGLQHLCEDVPVVSEVISQFTLKRYDALHYWFTEEALDTAELDTDEPTEIIAKEMARIIQKANNLDLLEGDVPDWKRVRDNTSFLNGPALGNVTTFVNAFKQTLGRGFVHFDHDDIHSRIDQCSWSVLFKLLALDNEAKQLIEDQLCQHFNVREALAYMAADPSAEISIMTSSNDGEKLVTHRKWFWESKWLNDHLLANFPQFHTNFHTLIITNAAKRINSDDININRLYRVLAKLGRVNTKIVFIG</sequence>
<dbReference type="EMBL" id="MK552327">
    <property type="protein sequence ID" value="QBJ02938.1"/>
    <property type="molecule type" value="Genomic_DNA"/>
</dbReference>
<keyword evidence="2" id="KW-1185">Reference proteome</keyword>